<gene>
    <name evidence="9 12" type="primary">trpD</name>
    <name evidence="12" type="ORF">P6N53_14805</name>
</gene>
<proteinExistence type="inferred from homology"/>
<evidence type="ECO:0000256" key="3">
    <source>
        <dbReference type="ARBA" id="ARBA00022676"/>
    </source>
</evidence>
<evidence type="ECO:0000256" key="7">
    <source>
        <dbReference type="ARBA" id="ARBA00052328"/>
    </source>
</evidence>
<feature type="binding site" evidence="9">
    <location>
        <begin position="83"/>
        <end position="84"/>
    </location>
    <ligand>
        <name>5-phospho-alpha-D-ribose 1-diphosphate</name>
        <dbReference type="ChEBI" id="CHEBI:58017"/>
    </ligand>
</feature>
<dbReference type="EMBL" id="JARPTC010000021">
    <property type="protein sequence ID" value="MDO7788496.1"/>
    <property type="molecule type" value="Genomic_DNA"/>
</dbReference>
<dbReference type="PANTHER" id="PTHR43285">
    <property type="entry name" value="ANTHRANILATE PHOSPHORIBOSYLTRANSFERASE"/>
    <property type="match status" value="1"/>
</dbReference>
<dbReference type="GO" id="GO:0005829">
    <property type="term" value="C:cytosol"/>
    <property type="evidence" value="ECO:0007669"/>
    <property type="project" value="TreeGrafter"/>
</dbReference>
<evidence type="ECO:0000259" key="11">
    <source>
        <dbReference type="Pfam" id="PF02885"/>
    </source>
</evidence>
<keyword evidence="3 9" id="KW-0328">Glycosyltransferase</keyword>
<feature type="binding site" evidence="9">
    <location>
        <position position="225"/>
    </location>
    <ligand>
        <name>Mg(2+)</name>
        <dbReference type="ChEBI" id="CHEBI:18420"/>
        <label>2</label>
    </ligand>
</feature>
<keyword evidence="9" id="KW-0479">Metal-binding</keyword>
<comment type="similarity">
    <text evidence="8">In the C-terminal section; belongs to the anthranilate phosphoribosyltransferase family.</text>
</comment>
<organism evidence="12 13">
    <name type="scientific">Desulforamulus aquiferis</name>
    <dbReference type="NCBI Taxonomy" id="1397668"/>
    <lineage>
        <taxon>Bacteria</taxon>
        <taxon>Bacillati</taxon>
        <taxon>Bacillota</taxon>
        <taxon>Clostridia</taxon>
        <taxon>Eubacteriales</taxon>
        <taxon>Peptococcaceae</taxon>
        <taxon>Desulforamulus</taxon>
    </lineage>
</organism>
<feature type="binding site" evidence="9">
    <location>
        <position position="80"/>
    </location>
    <ligand>
        <name>5-phospho-alpha-D-ribose 1-diphosphate</name>
        <dbReference type="ChEBI" id="CHEBI:58017"/>
    </ligand>
</feature>
<dbReference type="GO" id="GO:0004048">
    <property type="term" value="F:anthranilate phosphoribosyltransferase activity"/>
    <property type="evidence" value="ECO:0007669"/>
    <property type="project" value="UniProtKB-UniRule"/>
</dbReference>
<dbReference type="Gene3D" id="1.20.970.10">
    <property type="entry name" value="Transferase, Pyrimidine Nucleoside Phosphorylase, Chain C"/>
    <property type="match status" value="1"/>
</dbReference>
<feature type="binding site" evidence="9">
    <location>
        <position position="226"/>
    </location>
    <ligand>
        <name>Mg(2+)</name>
        <dbReference type="ChEBI" id="CHEBI:18420"/>
        <label>1</label>
    </ligand>
</feature>
<dbReference type="InterPro" id="IPR000312">
    <property type="entry name" value="Glycosyl_Trfase_fam3"/>
</dbReference>
<dbReference type="RefSeq" id="WP_304544555.1">
    <property type="nucleotide sequence ID" value="NZ_JARPTC010000021.1"/>
</dbReference>
<dbReference type="Gene3D" id="3.40.1030.10">
    <property type="entry name" value="Nucleoside phosphorylase/phosphoribosyltransferase catalytic domain"/>
    <property type="match status" value="1"/>
</dbReference>
<name>A0AAW7ZHJ8_9FIRM</name>
<comment type="catalytic activity">
    <reaction evidence="7 9">
        <text>N-(5-phospho-beta-D-ribosyl)anthranilate + diphosphate = 5-phospho-alpha-D-ribose 1-diphosphate + anthranilate</text>
        <dbReference type="Rhea" id="RHEA:11768"/>
        <dbReference type="ChEBI" id="CHEBI:16567"/>
        <dbReference type="ChEBI" id="CHEBI:18277"/>
        <dbReference type="ChEBI" id="CHEBI:33019"/>
        <dbReference type="ChEBI" id="CHEBI:58017"/>
        <dbReference type="EC" id="2.4.2.18"/>
    </reaction>
</comment>
<dbReference type="GO" id="GO:0000287">
    <property type="term" value="F:magnesium ion binding"/>
    <property type="evidence" value="ECO:0007669"/>
    <property type="project" value="UniProtKB-UniRule"/>
</dbReference>
<protein>
    <recommendedName>
        <fullName evidence="9">Anthranilate phosphoribosyltransferase</fullName>
        <ecNumber evidence="9">2.4.2.18</ecNumber>
    </recommendedName>
</protein>
<feature type="binding site" evidence="9">
    <location>
        <begin position="90"/>
        <end position="93"/>
    </location>
    <ligand>
        <name>5-phospho-alpha-D-ribose 1-diphosphate</name>
        <dbReference type="ChEBI" id="CHEBI:58017"/>
    </ligand>
</feature>
<comment type="cofactor">
    <cofactor evidence="9">
        <name>Mg(2+)</name>
        <dbReference type="ChEBI" id="CHEBI:18420"/>
    </cofactor>
    <text evidence="9">Binds 2 magnesium ions per monomer.</text>
</comment>
<feature type="binding site" evidence="9">
    <location>
        <position position="92"/>
    </location>
    <ligand>
        <name>Mg(2+)</name>
        <dbReference type="ChEBI" id="CHEBI:18420"/>
        <label>1</label>
    </ligand>
</feature>
<dbReference type="Pfam" id="PF00591">
    <property type="entry name" value="Glycos_transf_3"/>
    <property type="match status" value="1"/>
</dbReference>
<dbReference type="Proteomes" id="UP001172911">
    <property type="component" value="Unassembled WGS sequence"/>
</dbReference>
<dbReference type="NCBIfam" id="TIGR01245">
    <property type="entry name" value="trpD"/>
    <property type="match status" value="1"/>
</dbReference>
<keyword evidence="6 9" id="KW-0057">Aromatic amino acid biosynthesis</keyword>
<keyword evidence="13" id="KW-1185">Reference proteome</keyword>
<feature type="binding site" evidence="9">
    <location>
        <position position="88"/>
    </location>
    <ligand>
        <name>5-phospho-alpha-D-ribose 1-diphosphate</name>
        <dbReference type="ChEBI" id="CHEBI:58017"/>
    </ligand>
</feature>
<dbReference type="FunFam" id="3.40.1030.10:FF:000002">
    <property type="entry name" value="Anthranilate phosphoribosyltransferase"/>
    <property type="match status" value="1"/>
</dbReference>
<dbReference type="Pfam" id="PF02885">
    <property type="entry name" value="Glycos_trans_3N"/>
    <property type="match status" value="1"/>
</dbReference>
<dbReference type="AlphaFoldDB" id="A0AAW7ZHJ8"/>
<dbReference type="EC" id="2.4.2.18" evidence="9"/>
<evidence type="ECO:0000313" key="13">
    <source>
        <dbReference type="Proteomes" id="UP001172911"/>
    </source>
</evidence>
<keyword evidence="4 9" id="KW-0808">Transferase</keyword>
<feature type="binding site" evidence="9">
    <location>
        <position position="166"/>
    </location>
    <ligand>
        <name>anthranilate</name>
        <dbReference type="ChEBI" id="CHEBI:16567"/>
        <label>2</label>
    </ligand>
</feature>
<feature type="binding site" evidence="9">
    <location>
        <position position="120"/>
    </location>
    <ligand>
        <name>5-phospho-alpha-D-ribose 1-diphosphate</name>
        <dbReference type="ChEBI" id="CHEBI:58017"/>
    </ligand>
</feature>
<evidence type="ECO:0000256" key="1">
    <source>
        <dbReference type="ARBA" id="ARBA00004907"/>
    </source>
</evidence>
<keyword evidence="2 9" id="KW-0028">Amino-acid biosynthesis</keyword>
<dbReference type="GO" id="GO:0000162">
    <property type="term" value="P:L-tryptophan biosynthetic process"/>
    <property type="evidence" value="ECO:0007669"/>
    <property type="project" value="UniProtKB-UniRule"/>
</dbReference>
<feature type="binding site" evidence="9">
    <location>
        <position position="80"/>
    </location>
    <ligand>
        <name>anthranilate</name>
        <dbReference type="ChEBI" id="CHEBI:16567"/>
        <label>1</label>
    </ligand>
</feature>
<reference evidence="12" key="1">
    <citation type="journal article" date="2023" name="J. Hazard. Mater.">
        <title>Anaerobic biodegradation of pyrene and benzo[a]pyrene by a new sulfate-reducing Desulforamulus aquiferis strain DSA.</title>
        <authorList>
            <person name="Zhang Z."/>
            <person name="Sun J."/>
            <person name="Gong X."/>
            <person name="Wang C."/>
            <person name="Wang H."/>
        </authorList>
    </citation>
    <scope>NUCLEOTIDE SEQUENCE</scope>
    <source>
        <strain evidence="12">DSA</strain>
    </source>
</reference>
<feature type="binding site" evidence="9">
    <location>
        <position position="226"/>
    </location>
    <ligand>
        <name>Mg(2+)</name>
        <dbReference type="ChEBI" id="CHEBI:18420"/>
        <label>2</label>
    </ligand>
</feature>
<evidence type="ECO:0000256" key="2">
    <source>
        <dbReference type="ARBA" id="ARBA00022605"/>
    </source>
</evidence>
<dbReference type="PANTHER" id="PTHR43285:SF2">
    <property type="entry name" value="ANTHRANILATE PHOSPHORIBOSYLTRANSFERASE"/>
    <property type="match status" value="1"/>
</dbReference>
<evidence type="ECO:0000256" key="9">
    <source>
        <dbReference type="HAMAP-Rule" id="MF_00211"/>
    </source>
</evidence>
<comment type="caution">
    <text evidence="12">The sequence shown here is derived from an EMBL/GenBank/DDBJ whole genome shotgun (WGS) entry which is preliminary data.</text>
</comment>
<dbReference type="SUPFAM" id="SSF47648">
    <property type="entry name" value="Nucleoside phosphorylase/phosphoribosyltransferase N-terminal domain"/>
    <property type="match status" value="1"/>
</dbReference>
<evidence type="ECO:0000259" key="10">
    <source>
        <dbReference type="Pfam" id="PF00591"/>
    </source>
</evidence>
<comment type="function">
    <text evidence="9">Catalyzes the transfer of the phosphoribosyl group of 5-phosphorylribose-1-pyrophosphate (PRPP) to anthranilate to yield N-(5'-phosphoribosyl)-anthranilate (PRA).</text>
</comment>
<comment type="similarity">
    <text evidence="9">Belongs to the anthranilate phosphoribosyltransferase family.</text>
</comment>
<reference evidence="12" key="2">
    <citation type="submission" date="2023-03" db="EMBL/GenBank/DDBJ databases">
        <authorList>
            <person name="Zhang Z."/>
        </authorList>
    </citation>
    <scope>NUCLEOTIDE SEQUENCE</scope>
    <source>
        <strain evidence="12">DSA</strain>
    </source>
</reference>
<dbReference type="HAMAP" id="MF_00211">
    <property type="entry name" value="TrpD"/>
    <property type="match status" value="1"/>
</dbReference>
<dbReference type="InterPro" id="IPR035902">
    <property type="entry name" value="Nuc_phospho_transferase"/>
</dbReference>
<evidence type="ECO:0000313" key="12">
    <source>
        <dbReference type="EMBL" id="MDO7788496.1"/>
    </source>
</evidence>
<feature type="domain" description="Glycosyl transferase family 3" evidence="10">
    <location>
        <begin position="75"/>
        <end position="324"/>
    </location>
</feature>
<dbReference type="SUPFAM" id="SSF52418">
    <property type="entry name" value="Nucleoside phosphorylase/phosphoribosyltransferase catalytic domain"/>
    <property type="match status" value="1"/>
</dbReference>
<accession>A0AAW7ZHJ8</accession>
<comment type="subunit">
    <text evidence="9">Homodimer.</text>
</comment>
<dbReference type="InterPro" id="IPR036320">
    <property type="entry name" value="Glycosyl_Trfase_fam3_N_dom_sf"/>
</dbReference>
<comment type="caution">
    <text evidence="9">Lacks conserved residue(s) required for the propagation of feature annotation.</text>
</comment>
<dbReference type="InterPro" id="IPR017459">
    <property type="entry name" value="Glycosyl_Trfase_fam3_N_dom"/>
</dbReference>
<evidence type="ECO:0000256" key="4">
    <source>
        <dbReference type="ARBA" id="ARBA00022679"/>
    </source>
</evidence>
<evidence type="ECO:0000256" key="8">
    <source>
        <dbReference type="ARBA" id="ARBA00061188"/>
    </source>
</evidence>
<feature type="binding site" evidence="9">
    <location>
        <position position="111"/>
    </location>
    <ligand>
        <name>anthranilate</name>
        <dbReference type="ChEBI" id="CHEBI:16567"/>
        <label>1</label>
    </ligand>
</feature>
<keyword evidence="5 9" id="KW-0822">Tryptophan biosynthesis</keyword>
<dbReference type="InterPro" id="IPR005940">
    <property type="entry name" value="Anthranilate_Pribosyl_Tfrase"/>
</dbReference>
<sequence>MINDAIRRVVAGENLSETEAREAMAEIMDGEATPAQIACLLTALHLKGETAEEITGFARTMRAKVTPVATKRIGLVDTCGTGGDGAGTFNISTACALVLAGAGIPVAKHGNRSVSSKCGSADVLEALGVSVNISAEEAGLCLDNAGISFLFAPLLHGAMKYAAGPRKEIGIRTVFNILGPITNPAGAESQVLGVYCADLAPILARVLANLGTKRSFVIHGCGGLDEISLAGEALVFEIRDNNIKETTLDPVNYGLSRAPISALAGGDAKINARIIKNILSGAPGPKRDVVVINAALGMVAGGLAPDISHGVRLAQDVIDSGSALKKLKQLSEYTQGLIGRRAAAL</sequence>
<keyword evidence="9" id="KW-0460">Magnesium</keyword>
<comment type="pathway">
    <text evidence="1 9">Amino-acid biosynthesis; L-tryptophan biosynthesis; L-tryptophan from chorismate: step 2/5.</text>
</comment>
<evidence type="ECO:0000256" key="5">
    <source>
        <dbReference type="ARBA" id="ARBA00022822"/>
    </source>
</evidence>
<feature type="domain" description="Glycosyl transferase family 3 N-terminal" evidence="11">
    <location>
        <begin position="4"/>
        <end position="64"/>
    </location>
</feature>
<evidence type="ECO:0000256" key="6">
    <source>
        <dbReference type="ARBA" id="ARBA00023141"/>
    </source>
</evidence>
<feature type="binding site" evidence="9">
    <location>
        <begin position="108"/>
        <end position="116"/>
    </location>
    <ligand>
        <name>5-phospho-alpha-D-ribose 1-diphosphate</name>
        <dbReference type="ChEBI" id="CHEBI:58017"/>
    </ligand>
</feature>